<name>A0A5J9SZL2_9POAL</name>
<sequence length="82" mass="8689">MMVVKLSVSDSGFQNGLGSSTVVEVTESVEEEGGTLATLPDPPVVSVNMSADGPFEPYEKCVATRKYVNQMLVMFSTGVKGQ</sequence>
<dbReference type="AlphaFoldDB" id="A0A5J9SZL2"/>
<dbReference type="EMBL" id="RWGY01000061">
    <property type="protein sequence ID" value="TVU04400.1"/>
    <property type="molecule type" value="Genomic_DNA"/>
</dbReference>
<keyword evidence="2" id="KW-1185">Reference proteome</keyword>
<evidence type="ECO:0000313" key="1">
    <source>
        <dbReference type="EMBL" id="TVU04400.1"/>
    </source>
</evidence>
<dbReference type="Proteomes" id="UP000324897">
    <property type="component" value="Unassembled WGS sequence"/>
</dbReference>
<comment type="caution">
    <text evidence="1">The sequence shown here is derived from an EMBL/GenBank/DDBJ whole genome shotgun (WGS) entry which is preliminary data.</text>
</comment>
<organism evidence="1 2">
    <name type="scientific">Eragrostis curvula</name>
    <name type="common">weeping love grass</name>
    <dbReference type="NCBI Taxonomy" id="38414"/>
    <lineage>
        <taxon>Eukaryota</taxon>
        <taxon>Viridiplantae</taxon>
        <taxon>Streptophyta</taxon>
        <taxon>Embryophyta</taxon>
        <taxon>Tracheophyta</taxon>
        <taxon>Spermatophyta</taxon>
        <taxon>Magnoliopsida</taxon>
        <taxon>Liliopsida</taxon>
        <taxon>Poales</taxon>
        <taxon>Poaceae</taxon>
        <taxon>PACMAD clade</taxon>
        <taxon>Chloridoideae</taxon>
        <taxon>Eragrostideae</taxon>
        <taxon>Eragrostidinae</taxon>
        <taxon>Eragrostis</taxon>
    </lineage>
</organism>
<accession>A0A5J9SZL2</accession>
<evidence type="ECO:0000313" key="2">
    <source>
        <dbReference type="Proteomes" id="UP000324897"/>
    </source>
</evidence>
<proteinExistence type="predicted"/>
<gene>
    <name evidence="1" type="ORF">EJB05_50029</name>
</gene>
<reference evidence="1 2" key="1">
    <citation type="journal article" date="2019" name="Sci. Rep.">
        <title>A high-quality genome of Eragrostis curvula grass provides insights into Poaceae evolution and supports new strategies to enhance forage quality.</title>
        <authorList>
            <person name="Carballo J."/>
            <person name="Santos B.A.C.M."/>
            <person name="Zappacosta D."/>
            <person name="Garbus I."/>
            <person name="Selva J.P."/>
            <person name="Gallo C.A."/>
            <person name="Diaz A."/>
            <person name="Albertini E."/>
            <person name="Caccamo M."/>
            <person name="Echenique V."/>
        </authorList>
    </citation>
    <scope>NUCLEOTIDE SEQUENCE [LARGE SCALE GENOMIC DNA]</scope>
    <source>
        <strain evidence="2">cv. Victoria</strain>
        <tissue evidence="1">Leaf</tissue>
    </source>
</reference>
<dbReference type="Gramene" id="TVU04400">
    <property type="protein sequence ID" value="TVU04400"/>
    <property type="gene ID" value="EJB05_50029"/>
</dbReference>
<protein>
    <submittedName>
        <fullName evidence="1">Uncharacterized protein</fullName>
    </submittedName>
</protein>